<organism evidence="1 2">
    <name type="scientific">Pseudomonas putida</name>
    <name type="common">Arthrobacter siderocapsulatus</name>
    <dbReference type="NCBI Taxonomy" id="303"/>
    <lineage>
        <taxon>Bacteria</taxon>
        <taxon>Pseudomonadati</taxon>
        <taxon>Pseudomonadota</taxon>
        <taxon>Gammaproteobacteria</taxon>
        <taxon>Pseudomonadales</taxon>
        <taxon>Pseudomonadaceae</taxon>
        <taxon>Pseudomonas</taxon>
    </lineage>
</organism>
<dbReference type="AlphaFoldDB" id="A0AAP9SPJ6"/>
<protein>
    <submittedName>
        <fullName evidence="1">DUF2889 domain-containing protein</fullName>
    </submittedName>
</protein>
<dbReference type="Proteomes" id="UP000076857">
    <property type="component" value="Chromosome"/>
</dbReference>
<proteinExistence type="predicted"/>
<dbReference type="InterPro" id="IPR021312">
    <property type="entry name" value="DUF2889"/>
</dbReference>
<dbReference type="EMBL" id="CP050951">
    <property type="protein sequence ID" value="QJQ10691.1"/>
    <property type="molecule type" value="Genomic_DNA"/>
</dbReference>
<name>A0AAP9SPJ6_PSEPU</name>
<dbReference type="RefSeq" id="WP_063424320.1">
    <property type="nucleotide sequence ID" value="NZ_CP050951.1"/>
</dbReference>
<gene>
    <name evidence="1" type="ORF">A3L25_015165</name>
</gene>
<reference evidence="1 2" key="2">
    <citation type="submission" date="2020-04" db="EMBL/GenBank/DDBJ databases">
        <title>Complete genome sequence of Pseudomonas putida strain JQ581.</title>
        <authorList>
            <person name="Mu Y."/>
        </authorList>
    </citation>
    <scope>NUCLEOTIDE SEQUENCE [LARGE SCALE GENOMIC DNA]</scope>
    <source>
        <strain evidence="1 2">JQ581</strain>
    </source>
</reference>
<evidence type="ECO:0000313" key="1">
    <source>
        <dbReference type="EMBL" id="QJQ10691.1"/>
    </source>
</evidence>
<accession>A0AAP9SPJ6</accession>
<dbReference type="Pfam" id="PF11136">
    <property type="entry name" value="DUF2889"/>
    <property type="match status" value="1"/>
</dbReference>
<evidence type="ECO:0000313" key="2">
    <source>
        <dbReference type="Proteomes" id="UP000076857"/>
    </source>
</evidence>
<sequence>MKSPPSERPTRRLLHTRQVVCTGYERSDGLYEIEGRLTDSKADDSDMAFKYIRAGEPIHQMHLTLVIDLDLIIHGVEASTEAGPTPYCHEINAAYDQLVGIKIGAGFKKRVIQKVGGVLGCTHLTELLGPMATTAYQTTFFLKHKAEQQKHDDNPGYLVPRPWVIDTYHAYRSEGDAVRLIWPQTPPPPEAR</sequence>
<reference evidence="1 2" key="1">
    <citation type="submission" date="2016-04" db="EMBL/GenBank/DDBJ databases">
        <authorList>
            <person name="Qiu J."/>
        </authorList>
    </citation>
    <scope>NUCLEOTIDE SEQUENCE [LARGE SCALE GENOMIC DNA]</scope>
    <source>
        <strain evidence="1 2">JQ581</strain>
    </source>
</reference>